<comment type="caution">
    <text evidence="1">The sequence shown here is derived from an EMBL/GenBank/DDBJ whole genome shotgun (WGS) entry which is preliminary data.</text>
</comment>
<gene>
    <name evidence="1" type="ORF">BC793_120167</name>
</gene>
<name>A0A316F5C7_9ACTN</name>
<accession>A0A316F5C7</accession>
<evidence type="ECO:0000313" key="1">
    <source>
        <dbReference type="EMBL" id="PWK40228.1"/>
    </source>
</evidence>
<protein>
    <submittedName>
        <fullName evidence="1">Uncharacterized protein</fullName>
    </submittedName>
</protein>
<dbReference type="OrthoDB" id="3699132at2"/>
<proteinExistence type="predicted"/>
<dbReference type="AlphaFoldDB" id="A0A316F5C7"/>
<dbReference type="Proteomes" id="UP000245697">
    <property type="component" value="Unassembled WGS sequence"/>
</dbReference>
<evidence type="ECO:0000313" key="2">
    <source>
        <dbReference type="Proteomes" id="UP000245697"/>
    </source>
</evidence>
<dbReference type="EMBL" id="QGGR01000020">
    <property type="protein sequence ID" value="PWK40228.1"/>
    <property type="molecule type" value="Genomic_DNA"/>
</dbReference>
<sequence length="51" mass="5678">MFRFLRRNRAATLATVSFCDSCSQVCTAACRADTHFSAARTRALTTTYGLR</sequence>
<keyword evidence="2" id="KW-1185">Reference proteome</keyword>
<reference evidence="1 2" key="1">
    <citation type="submission" date="2018-05" db="EMBL/GenBank/DDBJ databases">
        <title>Genomic Encyclopedia of Archaeal and Bacterial Type Strains, Phase II (KMG-II): from individual species to whole genera.</title>
        <authorList>
            <person name="Goeker M."/>
        </authorList>
    </citation>
    <scope>NUCLEOTIDE SEQUENCE [LARGE SCALE GENOMIC DNA]</scope>
    <source>
        <strain evidence="1 2">DSM 45184</strain>
    </source>
</reference>
<dbReference type="RefSeq" id="WP_158319447.1">
    <property type="nucleotide sequence ID" value="NZ_BONA01000074.1"/>
</dbReference>
<organism evidence="1 2">
    <name type="scientific">Actinoplanes xinjiangensis</name>
    <dbReference type="NCBI Taxonomy" id="512350"/>
    <lineage>
        <taxon>Bacteria</taxon>
        <taxon>Bacillati</taxon>
        <taxon>Actinomycetota</taxon>
        <taxon>Actinomycetes</taxon>
        <taxon>Micromonosporales</taxon>
        <taxon>Micromonosporaceae</taxon>
        <taxon>Actinoplanes</taxon>
    </lineage>
</organism>